<dbReference type="SUPFAM" id="SSF101386">
    <property type="entry name" value="all-alpha NTP pyrophosphatases"/>
    <property type="match status" value="2"/>
</dbReference>
<evidence type="ECO:0000313" key="4">
    <source>
        <dbReference type="Proteomes" id="UP000664288"/>
    </source>
</evidence>
<dbReference type="Gene3D" id="1.10.287.1080">
    <property type="entry name" value="MazG-like"/>
    <property type="match status" value="2"/>
</dbReference>
<gene>
    <name evidence="3" type="primary">mazG</name>
    <name evidence="3" type="ORF">J1C47_00075</name>
</gene>
<dbReference type="InterPro" id="IPR004518">
    <property type="entry name" value="MazG-like_dom"/>
</dbReference>
<dbReference type="EC" id="3.6.1.9" evidence="3"/>
<evidence type="ECO:0000256" key="1">
    <source>
        <dbReference type="SAM" id="MobiDB-lite"/>
    </source>
</evidence>
<dbReference type="Pfam" id="PF03819">
    <property type="entry name" value="MazG"/>
    <property type="match status" value="2"/>
</dbReference>
<dbReference type="RefSeq" id="WP_207348676.1">
    <property type="nucleotide sequence ID" value="NZ_JAFMPY010000001.1"/>
</dbReference>
<dbReference type="InterPro" id="IPR011551">
    <property type="entry name" value="NTP_PyrPHydrolase_MazG"/>
</dbReference>
<feature type="compositionally biased region" description="Basic and acidic residues" evidence="1">
    <location>
        <begin position="117"/>
        <end position="131"/>
    </location>
</feature>
<dbReference type="Proteomes" id="UP000664288">
    <property type="component" value="Unassembled WGS sequence"/>
</dbReference>
<dbReference type="InterPro" id="IPR048011">
    <property type="entry name" value="NTP-PPase_MazG-like_C"/>
</dbReference>
<dbReference type="NCBIfam" id="NF007113">
    <property type="entry name" value="PRK09562.1"/>
    <property type="match status" value="1"/>
</dbReference>
<name>A0ABS3IX85_9HYPH</name>
<accession>A0ABS3IX85</accession>
<feature type="region of interest" description="Disordered" evidence="1">
    <location>
        <begin position="114"/>
        <end position="174"/>
    </location>
</feature>
<comment type="caution">
    <text evidence="3">The sequence shown here is derived from an EMBL/GenBank/DDBJ whole genome shotgun (WGS) entry which is preliminary data.</text>
</comment>
<dbReference type="PANTHER" id="PTHR30522:SF0">
    <property type="entry name" value="NUCLEOSIDE TRIPHOSPHATE PYROPHOSPHOHYDROLASE"/>
    <property type="match status" value="1"/>
</dbReference>
<dbReference type="NCBIfam" id="TIGR00444">
    <property type="entry name" value="mazG"/>
    <property type="match status" value="1"/>
</dbReference>
<dbReference type="CDD" id="cd11529">
    <property type="entry name" value="NTP-PPase_MazG_Cterm"/>
    <property type="match status" value="1"/>
</dbReference>
<dbReference type="CDD" id="cd11528">
    <property type="entry name" value="NTP-PPase_MazG_Nterm"/>
    <property type="match status" value="1"/>
</dbReference>
<dbReference type="EMBL" id="JAFMPY010000001">
    <property type="protein sequence ID" value="MBO0902022.1"/>
    <property type="molecule type" value="Genomic_DNA"/>
</dbReference>
<feature type="domain" description="NTP pyrophosphohydrolase MazG-like" evidence="2">
    <location>
        <begin position="209"/>
        <end position="271"/>
    </location>
</feature>
<keyword evidence="3" id="KW-0378">Hydrolase</keyword>
<evidence type="ECO:0000313" key="3">
    <source>
        <dbReference type="EMBL" id="MBO0902022.1"/>
    </source>
</evidence>
<feature type="domain" description="NTP pyrophosphohydrolase MazG-like" evidence="2">
    <location>
        <begin position="30"/>
        <end position="103"/>
    </location>
</feature>
<evidence type="ECO:0000259" key="2">
    <source>
        <dbReference type="Pfam" id="PF03819"/>
    </source>
</evidence>
<protein>
    <submittedName>
        <fullName evidence="3">Nucleoside triphosphate pyrophosphohydrolase</fullName>
        <ecNumber evidence="3">3.6.1.9</ecNumber>
    </submittedName>
</protein>
<keyword evidence="4" id="KW-1185">Reference proteome</keyword>
<organism evidence="3 4">
    <name type="scientific">Jiella sonneratiae</name>
    <dbReference type="NCBI Taxonomy" id="2816856"/>
    <lineage>
        <taxon>Bacteria</taxon>
        <taxon>Pseudomonadati</taxon>
        <taxon>Pseudomonadota</taxon>
        <taxon>Alphaproteobacteria</taxon>
        <taxon>Hyphomicrobiales</taxon>
        <taxon>Aurantimonadaceae</taxon>
        <taxon>Jiella</taxon>
    </lineage>
</organism>
<proteinExistence type="predicted"/>
<dbReference type="PANTHER" id="PTHR30522">
    <property type="entry name" value="NUCLEOSIDE TRIPHOSPHATE PYROPHOSPHOHYDROLASE"/>
    <property type="match status" value="1"/>
</dbReference>
<dbReference type="GO" id="GO:0047429">
    <property type="term" value="F:nucleoside triphosphate diphosphatase activity"/>
    <property type="evidence" value="ECO:0007669"/>
    <property type="project" value="UniProtKB-EC"/>
</dbReference>
<sequence length="310" mass="33616">MEHSRDIARLVEIMAALRHPETGCPWDVEQDFSTIAPYTVEEAYEVADAIERDDAVDLKEELGDLLLQVVYHARIAEERGLFGFGDVVEAITRKMIRRHPHVFGDAEARSARSAKGQWERIKAEEKAERRAARATAPTVRLSEAASPARLAESASPARVSQAASPAGATVAEDDLPGHLDTVPAALPALTLAFKVQARAAAVGFDWDRPEPILAKLDEEIGELAEVVAASDTDAVEAEMGDVIFSVVNLARCHGVDPEKALRRCVRKFRDRFGFIERGLAASGRTLDEASLDEMEALWVAAKANGVGAQG</sequence>
<reference evidence="3 4" key="1">
    <citation type="submission" date="2021-03" db="EMBL/GenBank/DDBJ databases">
        <title>Whole genome sequence of Jiella sp. MQZ13P-4.</title>
        <authorList>
            <person name="Tuo L."/>
        </authorList>
    </citation>
    <scope>NUCLEOTIDE SEQUENCE [LARGE SCALE GENOMIC DNA]</scope>
    <source>
        <strain evidence="3 4">MQZ13P-4</strain>
    </source>
</reference>
<dbReference type="InterPro" id="IPR048015">
    <property type="entry name" value="NTP-PPase_MazG-like_N"/>
</dbReference>